<protein>
    <submittedName>
        <fullName evidence="1">Uncharacterized protein</fullName>
    </submittedName>
</protein>
<name>A0A1B6GTL1_9HEMI</name>
<organism evidence="1">
    <name type="scientific">Cuerna arida</name>
    <dbReference type="NCBI Taxonomy" id="1464854"/>
    <lineage>
        <taxon>Eukaryota</taxon>
        <taxon>Metazoa</taxon>
        <taxon>Ecdysozoa</taxon>
        <taxon>Arthropoda</taxon>
        <taxon>Hexapoda</taxon>
        <taxon>Insecta</taxon>
        <taxon>Pterygota</taxon>
        <taxon>Neoptera</taxon>
        <taxon>Paraneoptera</taxon>
        <taxon>Hemiptera</taxon>
        <taxon>Auchenorrhyncha</taxon>
        <taxon>Membracoidea</taxon>
        <taxon>Cicadellidae</taxon>
        <taxon>Cicadellinae</taxon>
        <taxon>Proconiini</taxon>
        <taxon>Cuerna</taxon>
    </lineage>
</organism>
<accession>A0A1B6GTL1</accession>
<proteinExistence type="predicted"/>
<reference evidence="1" key="1">
    <citation type="submission" date="2015-11" db="EMBL/GenBank/DDBJ databases">
        <title>De novo transcriptome assembly of four potential Pierce s Disease insect vectors from Arizona vineyards.</title>
        <authorList>
            <person name="Tassone E.E."/>
        </authorList>
    </citation>
    <scope>NUCLEOTIDE SEQUENCE</scope>
</reference>
<dbReference type="AlphaFoldDB" id="A0A1B6GTL1"/>
<sequence length="105" mass="11718">LVSSTPTVMYARVMPQNREQPRNSQSIPMSWIRSGNSFPVANMTMELKAVMRHVAMGFTLLGNSSPVSAHGMLPNPDMKDRMYVTTLTRGSQLITLTSTLQDFKK</sequence>
<evidence type="ECO:0000313" key="1">
    <source>
        <dbReference type="EMBL" id="JAS65784.1"/>
    </source>
</evidence>
<feature type="non-terminal residue" evidence="1">
    <location>
        <position position="105"/>
    </location>
</feature>
<dbReference type="EMBL" id="GECZ01003985">
    <property type="protein sequence ID" value="JAS65784.1"/>
    <property type="molecule type" value="Transcribed_RNA"/>
</dbReference>
<gene>
    <name evidence="1" type="ORF">g.48405</name>
</gene>
<feature type="non-terminal residue" evidence="1">
    <location>
        <position position="1"/>
    </location>
</feature>